<evidence type="ECO:0000256" key="4">
    <source>
        <dbReference type="PROSITE-ProRule" id="PRU00134"/>
    </source>
</evidence>
<dbReference type="PROSITE" id="PS50865">
    <property type="entry name" value="ZF_MYND_2"/>
    <property type="match status" value="1"/>
</dbReference>
<accession>A0AA43QTN3</accession>
<evidence type="ECO:0008006" key="9">
    <source>
        <dbReference type="Google" id="ProtNLM"/>
    </source>
</evidence>
<dbReference type="SUPFAM" id="SSF82199">
    <property type="entry name" value="SET domain"/>
    <property type="match status" value="1"/>
</dbReference>
<evidence type="ECO:0000259" key="6">
    <source>
        <dbReference type="PROSITE" id="PS50865"/>
    </source>
</evidence>
<keyword evidence="1" id="KW-0479">Metal-binding</keyword>
<dbReference type="InterPro" id="IPR050869">
    <property type="entry name" value="H3K4_H4K5_MeTrfase"/>
</dbReference>
<dbReference type="GO" id="GO:0008270">
    <property type="term" value="F:zinc ion binding"/>
    <property type="evidence" value="ECO:0007669"/>
    <property type="project" value="UniProtKB-KW"/>
</dbReference>
<evidence type="ECO:0000256" key="1">
    <source>
        <dbReference type="ARBA" id="ARBA00022723"/>
    </source>
</evidence>
<dbReference type="InterPro" id="IPR001214">
    <property type="entry name" value="SET_dom"/>
</dbReference>
<evidence type="ECO:0000313" key="7">
    <source>
        <dbReference type="EMBL" id="MDI1491374.1"/>
    </source>
</evidence>
<feature type="domain" description="MYND-type" evidence="6">
    <location>
        <begin position="53"/>
        <end position="107"/>
    </location>
</feature>
<feature type="domain" description="SET" evidence="5">
    <location>
        <begin position="1"/>
        <end position="261"/>
    </location>
</feature>
<dbReference type="Proteomes" id="UP001161017">
    <property type="component" value="Unassembled WGS sequence"/>
</dbReference>
<dbReference type="Pfam" id="PF01753">
    <property type="entry name" value="zf-MYND"/>
    <property type="match status" value="1"/>
</dbReference>
<dbReference type="Gene3D" id="2.170.270.10">
    <property type="entry name" value="SET domain"/>
    <property type="match status" value="1"/>
</dbReference>
<evidence type="ECO:0000256" key="3">
    <source>
        <dbReference type="ARBA" id="ARBA00022833"/>
    </source>
</evidence>
<dbReference type="GO" id="GO:0005634">
    <property type="term" value="C:nucleus"/>
    <property type="evidence" value="ECO:0007669"/>
    <property type="project" value="TreeGrafter"/>
</dbReference>
<keyword evidence="2 4" id="KW-0863">Zinc-finger</keyword>
<protein>
    <recommendedName>
        <fullName evidence="9">MYND-type zinc finger protein samB</fullName>
    </recommendedName>
</protein>
<evidence type="ECO:0000259" key="5">
    <source>
        <dbReference type="PROSITE" id="PS50280"/>
    </source>
</evidence>
<dbReference type="Pfam" id="PF00856">
    <property type="entry name" value="SET"/>
    <property type="match status" value="1"/>
</dbReference>
<dbReference type="InterPro" id="IPR002893">
    <property type="entry name" value="Znf_MYND"/>
</dbReference>
<keyword evidence="3" id="KW-0862">Zinc</keyword>
<dbReference type="Gene3D" id="6.10.140.2220">
    <property type="match status" value="1"/>
</dbReference>
<reference evidence="7" key="1">
    <citation type="journal article" date="2023" name="Genome Biol. Evol.">
        <title>First Whole Genome Sequence and Flow Cytometry Genome Size Data for the Lichen-Forming Fungus Ramalina farinacea (Ascomycota).</title>
        <authorList>
            <person name="Llewellyn T."/>
            <person name="Mian S."/>
            <person name="Hill R."/>
            <person name="Leitch I.J."/>
            <person name="Gaya E."/>
        </authorList>
    </citation>
    <scope>NUCLEOTIDE SEQUENCE</scope>
    <source>
        <strain evidence="7">LIQ254RAFAR</strain>
    </source>
</reference>
<organism evidence="7 8">
    <name type="scientific">Ramalina farinacea</name>
    <dbReference type="NCBI Taxonomy" id="258253"/>
    <lineage>
        <taxon>Eukaryota</taxon>
        <taxon>Fungi</taxon>
        <taxon>Dikarya</taxon>
        <taxon>Ascomycota</taxon>
        <taxon>Pezizomycotina</taxon>
        <taxon>Lecanoromycetes</taxon>
        <taxon>OSLEUM clade</taxon>
        <taxon>Lecanoromycetidae</taxon>
        <taxon>Lecanorales</taxon>
        <taxon>Lecanorineae</taxon>
        <taxon>Ramalinaceae</taxon>
        <taxon>Ramalina</taxon>
    </lineage>
</organism>
<dbReference type="InterPro" id="IPR046341">
    <property type="entry name" value="SET_dom_sf"/>
</dbReference>
<dbReference type="PROSITE" id="PS50280">
    <property type="entry name" value="SET"/>
    <property type="match status" value="1"/>
</dbReference>
<evidence type="ECO:0000313" key="8">
    <source>
        <dbReference type="Proteomes" id="UP001161017"/>
    </source>
</evidence>
<name>A0AA43QTN3_9LECA</name>
<dbReference type="AlphaFoldDB" id="A0AA43QTN3"/>
<evidence type="ECO:0000256" key="2">
    <source>
        <dbReference type="ARBA" id="ARBA00022771"/>
    </source>
</evidence>
<dbReference type="EMBL" id="JAPUFD010000014">
    <property type="protein sequence ID" value="MDI1491374.1"/>
    <property type="molecule type" value="Genomic_DNA"/>
</dbReference>
<gene>
    <name evidence="7" type="ORF">OHK93_002583</name>
</gene>
<proteinExistence type="predicted"/>
<dbReference type="Gene3D" id="1.10.220.160">
    <property type="match status" value="1"/>
</dbReference>
<dbReference type="PANTHER" id="PTHR12197">
    <property type="entry name" value="HISTONE-LYSINE N-METHYLTRANSFERASE SMYD"/>
    <property type="match status" value="1"/>
</dbReference>
<dbReference type="SUPFAM" id="SSF144232">
    <property type="entry name" value="HIT/MYND zinc finger-like"/>
    <property type="match status" value="1"/>
</dbReference>
<keyword evidence="8" id="KW-1185">Reference proteome</keyword>
<dbReference type="SMART" id="SM00317">
    <property type="entry name" value="SET"/>
    <property type="match status" value="1"/>
</dbReference>
<sequence length="492" mass="54201">MASTPSSHIEARQTAYAGNGLFARTAVPAGEEILRVGRPLVAALDSAQLRTTCANCFVSAYNNSQSQDEGAVGGEGTLKACLGCQVVRYCSKDCQSVAWKHSHRFECKIFKALHPNVLPNTVRLVMQLLLRRHNGALSDSAWKSFLDLESHMADFKKSKVQNEDNLTTWQTIELMSHAVVKYSGTKETVDNVQAMLARAMINTHTLTTPTLDPIGLCLDPRTALVNHSCTPNAHVVIDRGCLALRSLRSIPLDAEITLSYIDATTPTAKRSSELQSRYFFTCKCSSCSHLLTCGKPDPPQDPSFERATAAAFGLQSEAVSLQTLEAARKLEAALTALQAFPPYWQPYASIQHQAFLNALSCQIWPLALKYGVASAVHIEPLQYPLPWHPIRVVRIWILLRLMVQILGLLQEKDDAVQALKHLNLDWRNLSITLYRQLRDDVAKSHGTDSSLAAEVKAFGDGLGDPSPGSEQMTAEVALRFLAQQLDRMVIKV</sequence>
<comment type="caution">
    <text evidence="7">The sequence shown here is derived from an EMBL/GenBank/DDBJ whole genome shotgun (WGS) entry which is preliminary data.</text>
</comment>
<dbReference type="PANTHER" id="PTHR12197:SF251">
    <property type="entry name" value="EG:BACR7C10.4 PROTEIN"/>
    <property type="match status" value="1"/>
</dbReference>